<dbReference type="InterPro" id="IPR010981">
    <property type="entry name" value="SinR/SinI_dimer_dom"/>
</dbReference>
<protein>
    <submittedName>
        <fullName evidence="2">Anti-repressor SinI</fullName>
    </submittedName>
</protein>
<proteinExistence type="predicted"/>
<dbReference type="Pfam" id="PF08671">
    <property type="entry name" value="SinI"/>
    <property type="match status" value="1"/>
</dbReference>
<sequence>MQDGVKDLDREWVELIKQAKAAGLKKEDIQLFLKTCKETEHCGM</sequence>
<name>A0A1G7Z6Z1_9BACI</name>
<dbReference type="SUPFAM" id="SSF47406">
    <property type="entry name" value="SinR repressor dimerisation domain-like"/>
    <property type="match status" value="1"/>
</dbReference>
<gene>
    <name evidence="2" type="ORF">SAMN05192534_101421</name>
</gene>
<keyword evidence="3" id="KW-1185">Reference proteome</keyword>
<dbReference type="RefSeq" id="WP_091270720.1">
    <property type="nucleotide sequence ID" value="NZ_FNDK01000001.1"/>
</dbReference>
<feature type="domain" description="Sin" evidence="1">
    <location>
        <begin position="1"/>
        <end position="37"/>
    </location>
</feature>
<evidence type="ECO:0000313" key="3">
    <source>
        <dbReference type="Proteomes" id="UP000199163"/>
    </source>
</evidence>
<dbReference type="OrthoDB" id="2721940at2"/>
<dbReference type="EMBL" id="FNDK01000001">
    <property type="protein sequence ID" value="SDH04266.1"/>
    <property type="molecule type" value="Genomic_DNA"/>
</dbReference>
<dbReference type="AlphaFoldDB" id="A0A1G7Z6Z1"/>
<dbReference type="GO" id="GO:0006355">
    <property type="term" value="P:regulation of DNA-templated transcription"/>
    <property type="evidence" value="ECO:0007669"/>
    <property type="project" value="InterPro"/>
</dbReference>
<reference evidence="2 3" key="1">
    <citation type="submission" date="2016-10" db="EMBL/GenBank/DDBJ databases">
        <authorList>
            <person name="de Groot N.N."/>
        </authorList>
    </citation>
    <scope>NUCLEOTIDE SEQUENCE [LARGE SCALE GENOMIC DNA]</scope>
    <source>
        <strain evidence="2 3">DSM 21632</strain>
    </source>
</reference>
<evidence type="ECO:0000259" key="1">
    <source>
        <dbReference type="PROSITE" id="PS51500"/>
    </source>
</evidence>
<organism evidence="2 3">
    <name type="scientific">Alteribacillus persepolensis</name>
    <dbReference type="NCBI Taxonomy" id="568899"/>
    <lineage>
        <taxon>Bacteria</taxon>
        <taxon>Bacillati</taxon>
        <taxon>Bacillota</taxon>
        <taxon>Bacilli</taxon>
        <taxon>Bacillales</taxon>
        <taxon>Bacillaceae</taxon>
        <taxon>Alteribacillus</taxon>
    </lineage>
</organism>
<accession>A0A1G7Z6Z1</accession>
<dbReference type="PROSITE" id="PS51500">
    <property type="entry name" value="SIN"/>
    <property type="match status" value="1"/>
</dbReference>
<dbReference type="GO" id="GO:0046983">
    <property type="term" value="F:protein dimerization activity"/>
    <property type="evidence" value="ECO:0007669"/>
    <property type="project" value="InterPro"/>
</dbReference>
<dbReference type="InterPro" id="IPR036281">
    <property type="entry name" value="SinR/SinI_dimer_dom_sf"/>
</dbReference>
<dbReference type="Proteomes" id="UP000199163">
    <property type="component" value="Unassembled WGS sequence"/>
</dbReference>
<evidence type="ECO:0000313" key="2">
    <source>
        <dbReference type="EMBL" id="SDH04266.1"/>
    </source>
</evidence>